<name>A0AAD9KQA4_RIDPI</name>
<feature type="region of interest" description="Disordered" evidence="1">
    <location>
        <begin position="89"/>
        <end position="108"/>
    </location>
</feature>
<feature type="compositionally biased region" description="Basic and acidic residues" evidence="1">
    <location>
        <begin position="48"/>
        <end position="62"/>
    </location>
</feature>
<evidence type="ECO:0000313" key="3">
    <source>
        <dbReference type="Proteomes" id="UP001209878"/>
    </source>
</evidence>
<accession>A0AAD9KQA4</accession>
<keyword evidence="3" id="KW-1185">Reference proteome</keyword>
<dbReference type="Proteomes" id="UP001209878">
    <property type="component" value="Unassembled WGS sequence"/>
</dbReference>
<feature type="region of interest" description="Disordered" evidence="1">
    <location>
        <begin position="1"/>
        <end position="84"/>
    </location>
</feature>
<gene>
    <name evidence="2" type="ORF">NP493_781g01000</name>
</gene>
<organism evidence="2 3">
    <name type="scientific">Ridgeia piscesae</name>
    <name type="common">Tubeworm</name>
    <dbReference type="NCBI Taxonomy" id="27915"/>
    <lineage>
        <taxon>Eukaryota</taxon>
        <taxon>Metazoa</taxon>
        <taxon>Spiralia</taxon>
        <taxon>Lophotrochozoa</taxon>
        <taxon>Annelida</taxon>
        <taxon>Polychaeta</taxon>
        <taxon>Sedentaria</taxon>
        <taxon>Canalipalpata</taxon>
        <taxon>Sabellida</taxon>
        <taxon>Siboglinidae</taxon>
        <taxon>Ridgeia</taxon>
    </lineage>
</organism>
<reference evidence="2" key="1">
    <citation type="journal article" date="2023" name="Mol. Biol. Evol.">
        <title>Third-Generation Sequencing Reveals the Adaptive Role of the Epigenome in Three Deep-Sea Polychaetes.</title>
        <authorList>
            <person name="Perez M."/>
            <person name="Aroh O."/>
            <person name="Sun Y."/>
            <person name="Lan Y."/>
            <person name="Juniper S.K."/>
            <person name="Young C.R."/>
            <person name="Angers B."/>
            <person name="Qian P.Y."/>
        </authorList>
    </citation>
    <scope>NUCLEOTIDE SEQUENCE</scope>
    <source>
        <strain evidence="2">R07B-5</strain>
    </source>
</reference>
<protein>
    <submittedName>
        <fullName evidence="2">Uncharacterized protein</fullName>
    </submittedName>
</protein>
<evidence type="ECO:0000313" key="2">
    <source>
        <dbReference type="EMBL" id="KAK2174673.1"/>
    </source>
</evidence>
<dbReference type="EMBL" id="JAODUO010000784">
    <property type="protein sequence ID" value="KAK2174673.1"/>
    <property type="molecule type" value="Genomic_DNA"/>
</dbReference>
<feature type="compositionally biased region" description="Basic and acidic residues" evidence="1">
    <location>
        <begin position="1"/>
        <end position="14"/>
    </location>
</feature>
<proteinExistence type="predicted"/>
<dbReference type="AlphaFoldDB" id="A0AAD9KQA4"/>
<evidence type="ECO:0000256" key="1">
    <source>
        <dbReference type="SAM" id="MobiDB-lite"/>
    </source>
</evidence>
<sequence>MKYLGKDVTKKEVVKNPPLAPKPVGERNPAGNRKKQKPGNPTTAPKPKLQDKKGKNPKKEEANNPDDGTYVNKSRVENETDDNLYTNVEKSANTESQKPPMDVGPDGTIYADLTFAQPAPSVVKCNDDGDDDDDKVVYAAIDFTNKS</sequence>
<comment type="caution">
    <text evidence="2">The sequence shown here is derived from an EMBL/GenBank/DDBJ whole genome shotgun (WGS) entry which is preliminary data.</text>
</comment>